<dbReference type="OrthoDB" id="424490at2759"/>
<dbReference type="InterPro" id="IPR024445">
    <property type="entry name" value="Tnp_ISXO2-like"/>
</dbReference>
<reference evidence="2 3" key="1">
    <citation type="journal article" date="2018" name="Gigascience">
        <title>Genomes of trombidid mites reveal novel predicted allergens and laterally-transferred genes associated with secondary metabolism.</title>
        <authorList>
            <person name="Dong X."/>
            <person name="Chaisiri K."/>
            <person name="Xia D."/>
            <person name="Armstrong S.D."/>
            <person name="Fang Y."/>
            <person name="Donnelly M.J."/>
            <person name="Kadowaki T."/>
            <person name="McGarry J.W."/>
            <person name="Darby A.C."/>
            <person name="Makepeace B.L."/>
        </authorList>
    </citation>
    <scope>NUCLEOTIDE SEQUENCE [LARGE SCALE GENOMIC DNA]</scope>
    <source>
        <strain evidence="2">UoL-UT</strain>
    </source>
</reference>
<accession>A0A443S3N3</accession>
<dbReference type="SMART" id="SM01126">
    <property type="entry name" value="DDE_Tnp_IS1595"/>
    <property type="match status" value="1"/>
</dbReference>
<protein>
    <recommendedName>
        <fullName evidence="1">ISXO2-like transposase domain-containing protein</fullName>
    </recommendedName>
</protein>
<dbReference type="VEuPathDB" id="VectorBase:LDEU009959"/>
<evidence type="ECO:0000259" key="1">
    <source>
        <dbReference type="SMART" id="SM01126"/>
    </source>
</evidence>
<comment type="caution">
    <text evidence="2">The sequence shown here is derived from an EMBL/GenBank/DDBJ whole genome shotgun (WGS) entry which is preliminary data.</text>
</comment>
<evidence type="ECO:0000313" key="3">
    <source>
        <dbReference type="Proteomes" id="UP000288716"/>
    </source>
</evidence>
<dbReference type="PANTHER" id="PTHR47163">
    <property type="entry name" value="DDE_TNP_IS1595 DOMAIN-CONTAINING PROTEIN"/>
    <property type="match status" value="1"/>
</dbReference>
<proteinExistence type="predicted"/>
<dbReference type="Proteomes" id="UP000288716">
    <property type="component" value="Unassembled WGS sequence"/>
</dbReference>
<feature type="domain" description="ISXO2-like transposase" evidence="1">
    <location>
        <begin position="158"/>
        <end position="329"/>
    </location>
</feature>
<dbReference type="InterPro" id="IPR053164">
    <property type="entry name" value="IS1016-like_transposase"/>
</dbReference>
<dbReference type="PANTHER" id="PTHR47163:SF2">
    <property type="entry name" value="SI:DKEY-17M8.2"/>
    <property type="match status" value="1"/>
</dbReference>
<gene>
    <name evidence="2" type="ORF">B4U80_06518</name>
</gene>
<sequence>MDQAAIPDLSDLNIFNFMIIIPDEATAIRLCESYGLIPSRESVEAMQVRCECGRIMRIENNQEYKLKWRLKCPAKSRRDRRSGRIIDSGCGKTMSPLKNTWFERSKLNIRQSLLLVFCFLVELPVKLVVSQANIDHKTVVDYYVFCREVCQKFNSRRIIGGPGLEVEIDEHWLYVPKYHRGRKMKTQMWVVGGICRGTRELFLCVTGCKNLVRMHEIIRRHVEPLSFIHTDSNPSYNGVDEEFNNATGRGCNMAAHFTTNHRRWFTKNYEFVNPDTGENVVVGSWTNTIERQWLELKKKVKSCRSFVDDEGRTKNHALLYVEEFVYRHNRLHSLTVGDQMNQFTRDLATIYHFTGEWQTLVVDGGGIVDYYSLDIELEESLDDAVAYAVAEFEANN</sequence>
<evidence type="ECO:0000313" key="2">
    <source>
        <dbReference type="EMBL" id="RWS22081.1"/>
    </source>
</evidence>
<keyword evidence="3" id="KW-1185">Reference proteome</keyword>
<dbReference type="EMBL" id="NCKV01009885">
    <property type="protein sequence ID" value="RWS22081.1"/>
    <property type="molecule type" value="Genomic_DNA"/>
</dbReference>
<organism evidence="2 3">
    <name type="scientific">Leptotrombidium deliense</name>
    <dbReference type="NCBI Taxonomy" id="299467"/>
    <lineage>
        <taxon>Eukaryota</taxon>
        <taxon>Metazoa</taxon>
        <taxon>Ecdysozoa</taxon>
        <taxon>Arthropoda</taxon>
        <taxon>Chelicerata</taxon>
        <taxon>Arachnida</taxon>
        <taxon>Acari</taxon>
        <taxon>Acariformes</taxon>
        <taxon>Trombidiformes</taxon>
        <taxon>Prostigmata</taxon>
        <taxon>Anystina</taxon>
        <taxon>Parasitengona</taxon>
        <taxon>Trombiculoidea</taxon>
        <taxon>Trombiculidae</taxon>
        <taxon>Leptotrombidium</taxon>
    </lineage>
</organism>
<dbReference type="AlphaFoldDB" id="A0A443S3N3"/>
<dbReference type="STRING" id="299467.A0A443S3N3"/>
<name>A0A443S3N3_9ACAR</name>